<dbReference type="STRING" id="323097.Nham_3359"/>
<name>Q1QI57_NITHX</name>
<evidence type="ECO:0000259" key="2">
    <source>
        <dbReference type="Pfam" id="PF03374"/>
    </source>
</evidence>
<dbReference type="Proteomes" id="UP000001953">
    <property type="component" value="Chromosome"/>
</dbReference>
<keyword evidence="4" id="KW-1185">Reference proteome</keyword>
<dbReference type="Pfam" id="PF03374">
    <property type="entry name" value="ANT"/>
    <property type="match status" value="1"/>
</dbReference>
<reference evidence="3 4" key="1">
    <citation type="submission" date="2006-03" db="EMBL/GenBank/DDBJ databases">
        <title>Complete sequence of chromosome of Nitrobacter hamburgensis X14.</title>
        <authorList>
            <consortium name="US DOE Joint Genome Institute"/>
            <person name="Copeland A."/>
            <person name="Lucas S."/>
            <person name="Lapidus A."/>
            <person name="Barry K."/>
            <person name="Detter J.C."/>
            <person name="Glavina del Rio T."/>
            <person name="Hammon N."/>
            <person name="Israni S."/>
            <person name="Dalin E."/>
            <person name="Tice H."/>
            <person name="Pitluck S."/>
            <person name="Chain P."/>
            <person name="Malfatti S."/>
            <person name="Shin M."/>
            <person name="Vergez L."/>
            <person name="Schmutz J."/>
            <person name="Larimer F."/>
            <person name="Land M."/>
            <person name="Hauser L."/>
            <person name="Kyrpides N."/>
            <person name="Ivanova N."/>
            <person name="Ward B."/>
            <person name="Arp D."/>
            <person name="Klotz M."/>
            <person name="Stein L."/>
            <person name="O'Mullan G."/>
            <person name="Starkenburg S."/>
            <person name="Sayavedra L."/>
            <person name="Poret-Peterson A.T."/>
            <person name="Gentry M.E."/>
            <person name="Bruce D."/>
            <person name="Richardson P."/>
        </authorList>
    </citation>
    <scope>NUCLEOTIDE SEQUENCE [LARGE SCALE GENOMIC DNA]</scope>
    <source>
        <strain evidence="4">DSM 10229 / NCIMB 13809 / X14</strain>
    </source>
</reference>
<evidence type="ECO:0000313" key="3">
    <source>
        <dbReference type="EMBL" id="ABE64090.1"/>
    </source>
</evidence>
<dbReference type="InterPro" id="IPR005039">
    <property type="entry name" value="Ant_C"/>
</dbReference>
<dbReference type="OrthoDB" id="9808959at2"/>
<gene>
    <name evidence="3" type="ordered locus">Nham_3359</name>
</gene>
<dbReference type="GO" id="GO:0003677">
    <property type="term" value="F:DNA binding"/>
    <property type="evidence" value="ECO:0007669"/>
    <property type="project" value="InterPro"/>
</dbReference>
<evidence type="ECO:0000313" key="4">
    <source>
        <dbReference type="Proteomes" id="UP000001953"/>
    </source>
</evidence>
<proteinExistence type="predicted"/>
<sequence>MRPVVSAHSQSSTVPALHLPATAAQPSPFATGAAPTMSSREIADLVEKRHDNVKRTIETLVERGVIVRPQFEDEHSTDALGRSRTERVYRIGKRDSYVIVAQLSPEFTARLVDRWQELETQASRPALPANYAAALRELASTVEVVEQQQALISEQQPKVEFYDQFVKADGLLGYQEAGTAAGCYPNKFCNWLKIDHLFYRGKKLMPRSQFVRRGLFEIRPELDADGESHLRGWVTAKGVEHFAKHAPDNIRITSREVKP</sequence>
<dbReference type="eggNOG" id="COG3646">
    <property type="taxonomic scope" value="Bacteria"/>
</dbReference>
<dbReference type="InterPro" id="IPR014054">
    <property type="entry name" value="Phage_regulatory_Rha"/>
</dbReference>
<dbReference type="HOGENOM" id="CLU_046670_7_3_5"/>
<feature type="region of interest" description="Disordered" evidence="1">
    <location>
        <begin position="1"/>
        <end position="20"/>
    </location>
</feature>
<dbReference type="AlphaFoldDB" id="Q1QI57"/>
<dbReference type="EMBL" id="CP000319">
    <property type="protein sequence ID" value="ABE64090.1"/>
    <property type="molecule type" value="Genomic_DNA"/>
</dbReference>
<organism evidence="3 4">
    <name type="scientific">Nitrobacter hamburgensis (strain DSM 10229 / NCIMB 13809 / X14)</name>
    <dbReference type="NCBI Taxonomy" id="323097"/>
    <lineage>
        <taxon>Bacteria</taxon>
        <taxon>Pseudomonadati</taxon>
        <taxon>Pseudomonadota</taxon>
        <taxon>Alphaproteobacteria</taxon>
        <taxon>Hyphomicrobiales</taxon>
        <taxon>Nitrobacteraceae</taxon>
        <taxon>Nitrobacter</taxon>
    </lineage>
</organism>
<evidence type="ECO:0000256" key="1">
    <source>
        <dbReference type="SAM" id="MobiDB-lite"/>
    </source>
</evidence>
<dbReference type="RefSeq" id="WP_011511743.1">
    <property type="nucleotide sequence ID" value="NC_007964.1"/>
</dbReference>
<dbReference type="eggNOG" id="COG3645">
    <property type="taxonomic scope" value="Bacteria"/>
</dbReference>
<protein>
    <submittedName>
        <fullName evidence="3">Uncharacterized phage-encoded protein-like protein</fullName>
    </submittedName>
</protein>
<accession>Q1QI57</accession>
<dbReference type="KEGG" id="nha:Nham_3359"/>
<feature type="domain" description="Antirepressor protein C-terminal" evidence="2">
    <location>
        <begin position="151"/>
        <end position="244"/>
    </location>
</feature>
<dbReference type="Pfam" id="PF09669">
    <property type="entry name" value="Phage_pRha"/>
    <property type="match status" value="1"/>
</dbReference>